<dbReference type="InterPro" id="IPR012340">
    <property type="entry name" value="NA-bd_OB-fold"/>
</dbReference>
<dbReference type="Pfam" id="PF02714">
    <property type="entry name" value="RSN1_7TM"/>
    <property type="match status" value="1"/>
</dbReference>
<dbReference type="InterPro" id="IPR032880">
    <property type="entry name" value="CSC1/OSCA1-like_N"/>
</dbReference>
<evidence type="ECO:0000259" key="8">
    <source>
        <dbReference type="Pfam" id="PF02714"/>
    </source>
</evidence>
<dbReference type="SUPFAM" id="SSF50249">
    <property type="entry name" value="Nucleic acid-binding proteins"/>
    <property type="match status" value="1"/>
</dbReference>
<feature type="repeat" description="PPR" evidence="6">
    <location>
        <begin position="176"/>
        <end position="210"/>
    </location>
</feature>
<keyword evidence="13" id="KW-1185">Reference proteome</keyword>
<dbReference type="FunFam" id="1.25.40.10:FF:000427">
    <property type="entry name" value="Pentatricopeptide repeat-containing protein chloroplastic"/>
    <property type="match status" value="1"/>
</dbReference>
<dbReference type="GO" id="GO:0003723">
    <property type="term" value="F:RNA binding"/>
    <property type="evidence" value="ECO:0007669"/>
    <property type="project" value="InterPro"/>
</dbReference>
<feature type="transmembrane region" description="Helical" evidence="7">
    <location>
        <begin position="1001"/>
        <end position="1020"/>
    </location>
</feature>
<dbReference type="InterPro" id="IPR003864">
    <property type="entry name" value="CSC1/OSCA1-like_7TM"/>
</dbReference>
<dbReference type="InterPro" id="IPR002885">
    <property type="entry name" value="PPR_rpt"/>
</dbReference>
<dbReference type="Pfam" id="PF13041">
    <property type="entry name" value="PPR_2"/>
    <property type="match status" value="2"/>
</dbReference>
<dbReference type="InterPro" id="IPR027815">
    <property type="entry name" value="CSC1/OSCA1-like_cyt"/>
</dbReference>
<dbReference type="Proteomes" id="UP001386955">
    <property type="component" value="Unassembled WGS sequence"/>
</dbReference>
<evidence type="ECO:0000256" key="1">
    <source>
        <dbReference type="ARBA" id="ARBA00006643"/>
    </source>
</evidence>
<comment type="similarity">
    <text evidence="1">Belongs to the PPR family. PCMP-H subfamily.</text>
</comment>
<dbReference type="Pfam" id="PF20431">
    <property type="entry name" value="E_motif"/>
    <property type="match status" value="1"/>
</dbReference>
<feature type="repeat" description="PPR" evidence="6">
    <location>
        <begin position="75"/>
        <end position="109"/>
    </location>
</feature>
<evidence type="ECO:0000256" key="6">
    <source>
        <dbReference type="PROSITE-ProRule" id="PRU00708"/>
    </source>
</evidence>
<dbReference type="InterPro" id="IPR011990">
    <property type="entry name" value="TPR-like_helical_dom_sf"/>
</dbReference>
<keyword evidence="2" id="KW-0677">Repeat</keyword>
<dbReference type="AlphaFoldDB" id="A0AAN9SYJ8"/>
<dbReference type="PANTHER" id="PTHR47926:SF507">
    <property type="entry name" value="DYW DOMAIN-CONTAINING PROTEIN"/>
    <property type="match status" value="1"/>
</dbReference>
<evidence type="ECO:0000259" key="9">
    <source>
        <dbReference type="Pfam" id="PF13967"/>
    </source>
</evidence>
<feature type="domain" description="CSC1/OSCA1-like N-terminal transmembrane" evidence="9">
    <location>
        <begin position="707"/>
        <end position="782"/>
    </location>
</feature>
<proteinExistence type="inferred from homology"/>
<dbReference type="Pfam" id="PF14432">
    <property type="entry name" value="DYW_deaminase"/>
    <property type="match status" value="1"/>
</dbReference>
<keyword evidence="4" id="KW-0813">Transport</keyword>
<feature type="domain" description="DYW" evidence="10">
    <location>
        <begin position="492"/>
        <end position="584"/>
    </location>
</feature>
<dbReference type="Pfam" id="PF01535">
    <property type="entry name" value="PPR"/>
    <property type="match status" value="3"/>
</dbReference>
<protein>
    <recommendedName>
        <fullName evidence="14">Pentatricopeptide repeat-containing protein</fullName>
    </recommendedName>
</protein>
<sequence length="1132" mass="126791">MSHPLPYYLLAKCIALLQFCASSKHKLRQIHAFSLRHGVPPNNPDMGKHLIFTIVSLSAPMSYANNIFTMMHNPNVFTWNTMIRGYAESQNPTPALHFYRQMIRSSFQPDTHTYPFLLKAISMSLNVREGEAIHSVTIRNGFDSLLFVQNSLLHIYAACGDTESAYKVFELMKDRDLVAWNSVINGFALNGRPNEALTLFREMSVEGLEPDGFTVVSLLSACAELGALELGRRVHVYLLKVGLTDNSHVTNSLLDLYAKCGAIREAQQVFGEMNERNAISWTSLIVGLAVNGFGEEALELFKEMEGQGLMPSEITFVGVLYACSHCGMLDEGFDYFRRMKEEYGIIPRIEHYGCMVDLLSRAGLVKQAYEYIQNMSMQPNAVIWRTLLGACTIHGHLGLGEIARSHLMKLEPKHSGDYVLLSNLYASECRWSDVQVIRRSMLKDGVKKTPGYSLVELGNRVYEFTMGDRSHPQSQDVYALLEKITELLKLEGYVPHTANVLADIEEEEKEQALSYHSEKVAVAFMLLNTTPGTPIRVIKNLRVCADCHLAIKLISKIYNREIVIRDRSRFHHFRGGSCSCKDYWPLDLIEYVAEGTIGEIMVLLKDIIPAAQNNIDTKFILLEKGKTTVEGQNKICMALVADETAAVHFQFWGDECNAFNSGDIISLTNGIFSYQHGNLLLRAGKRGNLAKVSHVRMKCKGQIPVLGIVVLSVVILLPVLLPLSATDNAVKTQSKSQKTSNGTFSELDKLSVANITAKSTRLWGFFIAYYWVLIVAYVLLWRAYKHVSWLQAEALKSPDVKPEQFAIVVRDIPHASQGQTRKELVDSYFKAIYPETFYRSIIVTDNKAVRAHISTALVNKIWEALEKYKKKLAHAEAVYAGSKTDAKPEGTRPTNKTGFLGLVGKKVDSIEYYNEKINELVARWNLSKRVVAASAAQSLLAQMVDTWSAFDAPGPNQLIWPNLKIKYFQRAEAVLGLLLFLSKFEGIPTESHAVRAASGKYFYFTVLNVFIGVTVSGALFKAFKRIEKNPNLGEIASLLAESLPVVIFSQNQITGLWCKWCEFHPDPSSIHTFNPTPTNLTHFVDGVYSDGRNVKNALLKEVPFLRPFPSHSNFILCEVTSGKDANKLKVGI</sequence>
<accession>A0AAN9SYJ8</accession>
<feature type="domain" description="CSC1/OSCA1-like 7TM region" evidence="8">
    <location>
        <begin position="977"/>
        <end position="1044"/>
    </location>
</feature>
<evidence type="ECO:0000256" key="2">
    <source>
        <dbReference type="ARBA" id="ARBA00022737"/>
    </source>
</evidence>
<keyword evidence="7" id="KW-1133">Transmembrane helix</keyword>
<evidence type="ECO:0000313" key="13">
    <source>
        <dbReference type="Proteomes" id="UP001386955"/>
    </source>
</evidence>
<keyword evidence="4" id="KW-0406">Ion transport</keyword>
<keyword evidence="3" id="KW-0106">Calcium</keyword>
<organism evidence="12 13">
    <name type="scientific">Psophocarpus tetragonolobus</name>
    <name type="common">Winged bean</name>
    <name type="synonym">Dolichos tetragonolobus</name>
    <dbReference type="NCBI Taxonomy" id="3891"/>
    <lineage>
        <taxon>Eukaryota</taxon>
        <taxon>Viridiplantae</taxon>
        <taxon>Streptophyta</taxon>
        <taxon>Embryophyta</taxon>
        <taxon>Tracheophyta</taxon>
        <taxon>Spermatophyta</taxon>
        <taxon>Magnoliopsida</taxon>
        <taxon>eudicotyledons</taxon>
        <taxon>Gunneridae</taxon>
        <taxon>Pentapetalae</taxon>
        <taxon>rosids</taxon>
        <taxon>fabids</taxon>
        <taxon>Fabales</taxon>
        <taxon>Fabaceae</taxon>
        <taxon>Papilionoideae</taxon>
        <taxon>50 kb inversion clade</taxon>
        <taxon>NPAAA clade</taxon>
        <taxon>indigoferoid/millettioid clade</taxon>
        <taxon>Phaseoleae</taxon>
        <taxon>Psophocarpus</taxon>
    </lineage>
</organism>
<dbReference type="EMBL" id="JAYMYS010000002">
    <property type="protein sequence ID" value="KAK7407596.1"/>
    <property type="molecule type" value="Genomic_DNA"/>
</dbReference>
<evidence type="ECO:0000259" key="10">
    <source>
        <dbReference type="Pfam" id="PF14432"/>
    </source>
</evidence>
<feature type="repeat" description="PPR" evidence="6">
    <location>
        <begin position="277"/>
        <end position="311"/>
    </location>
</feature>
<evidence type="ECO:0000313" key="12">
    <source>
        <dbReference type="EMBL" id="KAK7407596.1"/>
    </source>
</evidence>
<dbReference type="PROSITE" id="PS51375">
    <property type="entry name" value="PPR"/>
    <property type="match status" value="4"/>
</dbReference>
<name>A0AAN9SYJ8_PSOTE</name>
<reference evidence="12 13" key="1">
    <citation type="submission" date="2024-01" db="EMBL/GenBank/DDBJ databases">
        <title>The genomes of 5 underutilized Papilionoideae crops provide insights into root nodulation and disease resistanc.</title>
        <authorList>
            <person name="Jiang F."/>
        </authorList>
    </citation>
    <scope>NUCLEOTIDE SEQUENCE [LARGE SCALE GENOMIC DNA]</scope>
    <source>
        <strain evidence="12">DUOXIRENSHENG_FW03</strain>
        <tissue evidence="12">Leaves</tissue>
    </source>
</reference>
<feature type="repeat" description="PPR" evidence="6">
    <location>
        <begin position="246"/>
        <end position="276"/>
    </location>
</feature>
<comment type="caution">
    <text evidence="12">The sequence shown here is derived from an EMBL/GenBank/DDBJ whole genome shotgun (WGS) entry which is preliminary data.</text>
</comment>
<evidence type="ECO:0000259" key="11">
    <source>
        <dbReference type="Pfam" id="PF14703"/>
    </source>
</evidence>
<dbReference type="InterPro" id="IPR032867">
    <property type="entry name" value="DYW_dom"/>
</dbReference>
<evidence type="ECO:0000256" key="5">
    <source>
        <dbReference type="ARBA" id="ARBA00023303"/>
    </source>
</evidence>
<feature type="domain" description="CSC1/OSCA1-like cytosolic" evidence="11">
    <location>
        <begin position="804"/>
        <end position="962"/>
    </location>
</feature>
<keyword evidence="5" id="KW-0407">Ion channel</keyword>
<dbReference type="NCBIfam" id="TIGR00756">
    <property type="entry name" value="PPR"/>
    <property type="match status" value="5"/>
</dbReference>
<dbReference type="Pfam" id="PF13967">
    <property type="entry name" value="RSN1_TM"/>
    <property type="match status" value="1"/>
</dbReference>
<keyword evidence="7" id="KW-0472">Membrane</keyword>
<dbReference type="Gene3D" id="1.25.40.10">
    <property type="entry name" value="Tetratricopeptide repeat domain"/>
    <property type="match status" value="3"/>
</dbReference>
<feature type="transmembrane region" description="Helical" evidence="7">
    <location>
        <begin position="703"/>
        <end position="725"/>
    </location>
</feature>
<keyword evidence="7" id="KW-0812">Transmembrane</keyword>
<evidence type="ECO:0000256" key="3">
    <source>
        <dbReference type="ARBA" id="ARBA00022837"/>
    </source>
</evidence>
<gene>
    <name evidence="12" type="ORF">VNO78_09549</name>
</gene>
<dbReference type="GO" id="GO:0034220">
    <property type="term" value="P:monoatomic ion transmembrane transport"/>
    <property type="evidence" value="ECO:0007669"/>
    <property type="project" value="UniProtKB-KW"/>
</dbReference>
<dbReference type="Pfam" id="PF20430">
    <property type="entry name" value="Eplus_motif"/>
    <property type="match status" value="1"/>
</dbReference>
<feature type="transmembrane region" description="Helical" evidence="7">
    <location>
        <begin position="762"/>
        <end position="784"/>
    </location>
</feature>
<dbReference type="FunFam" id="1.25.40.10:FF:000366">
    <property type="entry name" value="Pentatricopeptide (PPR) repeat-containing protein"/>
    <property type="match status" value="1"/>
</dbReference>
<evidence type="ECO:0000256" key="7">
    <source>
        <dbReference type="SAM" id="Phobius"/>
    </source>
</evidence>
<dbReference type="GO" id="GO:0009451">
    <property type="term" value="P:RNA modification"/>
    <property type="evidence" value="ECO:0007669"/>
    <property type="project" value="InterPro"/>
</dbReference>
<dbReference type="InterPro" id="IPR046849">
    <property type="entry name" value="E2_motif"/>
</dbReference>
<dbReference type="GO" id="GO:0008270">
    <property type="term" value="F:zinc ion binding"/>
    <property type="evidence" value="ECO:0007669"/>
    <property type="project" value="InterPro"/>
</dbReference>
<dbReference type="Gene3D" id="2.40.50.140">
    <property type="entry name" value="Nucleic acid-binding proteins"/>
    <property type="match status" value="1"/>
</dbReference>
<dbReference type="InterPro" id="IPR046960">
    <property type="entry name" value="PPR_At4g14850-like_plant"/>
</dbReference>
<evidence type="ECO:0008006" key="14">
    <source>
        <dbReference type="Google" id="ProtNLM"/>
    </source>
</evidence>
<dbReference type="PANTHER" id="PTHR47926">
    <property type="entry name" value="PENTATRICOPEPTIDE REPEAT-CONTAINING PROTEIN"/>
    <property type="match status" value="1"/>
</dbReference>
<dbReference type="InterPro" id="IPR046848">
    <property type="entry name" value="E_motif"/>
</dbReference>
<dbReference type="Pfam" id="PF14703">
    <property type="entry name" value="PHM7_cyt"/>
    <property type="match status" value="1"/>
</dbReference>
<dbReference type="FunFam" id="1.25.40.10:FF:000144">
    <property type="entry name" value="Pentatricopeptide repeat-containing protein, mitochondrial"/>
    <property type="match status" value="1"/>
</dbReference>
<dbReference type="GO" id="GO:0016020">
    <property type="term" value="C:membrane"/>
    <property type="evidence" value="ECO:0007669"/>
    <property type="project" value="InterPro"/>
</dbReference>
<evidence type="ECO:0000256" key="4">
    <source>
        <dbReference type="ARBA" id="ARBA00023065"/>
    </source>
</evidence>